<name>A0A6J3S7Z7_TURTR</name>
<evidence type="ECO:0000256" key="3">
    <source>
        <dbReference type="ARBA" id="ARBA00023054"/>
    </source>
</evidence>
<keyword evidence="3 4" id="KW-0175">Coiled coil</keyword>
<gene>
    <name evidence="7" type="primary">LOC101323265</name>
</gene>
<dbReference type="InterPro" id="IPR039008">
    <property type="entry name" value="IF_rod_dom"/>
</dbReference>
<reference evidence="7" key="2">
    <citation type="submission" date="2025-08" db="UniProtKB">
        <authorList>
            <consortium name="RefSeq"/>
        </authorList>
    </citation>
    <scope>IDENTIFICATION</scope>
    <source>
        <tissue evidence="7">Spleen</tissue>
    </source>
</reference>
<dbReference type="Gene3D" id="1.20.5.170">
    <property type="match status" value="1"/>
</dbReference>
<dbReference type="InParanoid" id="A0A6J3S7Z7"/>
<keyword evidence="1" id="KW-0416">Keratin</keyword>
<dbReference type="Pfam" id="PF00038">
    <property type="entry name" value="Filament"/>
    <property type="match status" value="1"/>
</dbReference>
<dbReference type="GO" id="GO:0045109">
    <property type="term" value="P:intermediate filament organization"/>
    <property type="evidence" value="ECO:0007669"/>
    <property type="project" value="TreeGrafter"/>
</dbReference>
<dbReference type="GO" id="GO:0030280">
    <property type="term" value="F:structural constituent of skin epidermis"/>
    <property type="evidence" value="ECO:0007669"/>
    <property type="project" value="TreeGrafter"/>
</dbReference>
<sequence length="117" mass="13021">MDRMIQRLRAEIDNVKMQCASLHTAIADTEQHGELALKDARAKLVDLEEALQKAKQDMAQLLRRAERVFLQLTSVSMTSSCIVWSVCGWGLGSWWARWRVAGIHGALEGTPPIGGSF</sequence>
<protein>
    <submittedName>
        <fullName evidence="7">Keratin, type II cytoskeletal 75</fullName>
    </submittedName>
</protein>
<evidence type="ECO:0000256" key="1">
    <source>
        <dbReference type="ARBA" id="ARBA00022744"/>
    </source>
</evidence>
<dbReference type="OrthoDB" id="2441647at2759"/>
<dbReference type="SUPFAM" id="SSF64593">
    <property type="entry name" value="Intermediate filament protein, coiled coil region"/>
    <property type="match status" value="1"/>
</dbReference>
<feature type="domain" description="IF rod" evidence="5">
    <location>
        <begin position="1"/>
        <end position="117"/>
    </location>
</feature>
<dbReference type="GeneID" id="101323265"/>
<evidence type="ECO:0000256" key="4">
    <source>
        <dbReference type="SAM" id="Coils"/>
    </source>
</evidence>
<evidence type="ECO:0000313" key="6">
    <source>
        <dbReference type="Proteomes" id="UP000245320"/>
    </source>
</evidence>
<dbReference type="GO" id="GO:0005615">
    <property type="term" value="C:extracellular space"/>
    <property type="evidence" value="ECO:0007669"/>
    <property type="project" value="TreeGrafter"/>
</dbReference>
<dbReference type="RefSeq" id="XP_033722544.1">
    <property type="nucleotide sequence ID" value="XM_033866653.1"/>
</dbReference>
<evidence type="ECO:0000259" key="5">
    <source>
        <dbReference type="PROSITE" id="PS51842"/>
    </source>
</evidence>
<proteinExistence type="predicted"/>
<organism evidence="6 7">
    <name type="scientific">Tursiops truncatus</name>
    <name type="common">Atlantic bottle-nosed dolphin</name>
    <name type="synonym">Delphinus truncatus</name>
    <dbReference type="NCBI Taxonomy" id="9739"/>
    <lineage>
        <taxon>Eukaryota</taxon>
        <taxon>Metazoa</taxon>
        <taxon>Chordata</taxon>
        <taxon>Craniata</taxon>
        <taxon>Vertebrata</taxon>
        <taxon>Euteleostomi</taxon>
        <taxon>Mammalia</taxon>
        <taxon>Eutheria</taxon>
        <taxon>Laurasiatheria</taxon>
        <taxon>Artiodactyla</taxon>
        <taxon>Whippomorpha</taxon>
        <taxon>Cetacea</taxon>
        <taxon>Odontoceti</taxon>
        <taxon>Delphinidae</taxon>
        <taxon>Tursiops</taxon>
    </lineage>
</organism>
<dbReference type="PROSITE" id="PS51842">
    <property type="entry name" value="IF_ROD_2"/>
    <property type="match status" value="1"/>
</dbReference>
<accession>A0A6J3S7Z7</accession>
<evidence type="ECO:0000313" key="7">
    <source>
        <dbReference type="RefSeq" id="XP_033722544.1"/>
    </source>
</evidence>
<dbReference type="PANTHER" id="PTHR45616:SF13">
    <property type="entry name" value="KERATIN, TYPE II CYTOSKELETAL 75"/>
    <property type="match status" value="1"/>
</dbReference>
<keyword evidence="6" id="KW-1185">Reference proteome</keyword>
<dbReference type="PANTHER" id="PTHR45616">
    <property type="entry name" value="GATA-TYPE DOMAIN-CONTAINING PROTEIN"/>
    <property type="match status" value="1"/>
</dbReference>
<feature type="coiled-coil region" evidence="4">
    <location>
        <begin position="5"/>
        <end position="71"/>
    </location>
</feature>
<dbReference type="AlphaFoldDB" id="A0A6J3S7Z7"/>
<evidence type="ECO:0000256" key="2">
    <source>
        <dbReference type="ARBA" id="ARBA00022754"/>
    </source>
</evidence>
<dbReference type="GO" id="GO:0031424">
    <property type="term" value="P:keratinization"/>
    <property type="evidence" value="ECO:0007669"/>
    <property type="project" value="TreeGrafter"/>
</dbReference>
<keyword evidence="2" id="KW-0403">Intermediate filament</keyword>
<dbReference type="Proteomes" id="UP000245320">
    <property type="component" value="Chromosome 11"/>
</dbReference>
<dbReference type="GO" id="GO:0045095">
    <property type="term" value="C:keratin filament"/>
    <property type="evidence" value="ECO:0007669"/>
    <property type="project" value="TreeGrafter"/>
</dbReference>
<reference evidence="6" key="1">
    <citation type="submission" date="2024-06" db="UniProtKB">
        <authorList>
            <consortium name="RefSeq"/>
        </authorList>
    </citation>
    <scope>NUCLEOTIDE SEQUENCE [LARGE SCALE GENOMIC DNA]</scope>
</reference>